<dbReference type="OrthoDB" id="9808602at2"/>
<evidence type="ECO:0000256" key="7">
    <source>
        <dbReference type="SAM" id="Phobius"/>
    </source>
</evidence>
<keyword evidence="6 7" id="KW-0472">Membrane</keyword>
<evidence type="ECO:0000313" key="9">
    <source>
        <dbReference type="EMBL" id="PWV60482.1"/>
    </source>
</evidence>
<feature type="transmembrane region" description="Helical" evidence="7">
    <location>
        <begin position="48"/>
        <end position="69"/>
    </location>
</feature>
<gene>
    <name evidence="9" type="ORF">C7443_10755</name>
</gene>
<keyword evidence="3 9" id="KW-0808">Transferase</keyword>
<evidence type="ECO:0000259" key="8">
    <source>
        <dbReference type="Pfam" id="PF02397"/>
    </source>
</evidence>
<comment type="subcellular location">
    <subcellularLocation>
        <location evidence="1">Membrane</location>
        <topology evidence="1">Multi-pass membrane protein</topology>
    </subcellularLocation>
</comment>
<keyword evidence="5 7" id="KW-1133">Transmembrane helix</keyword>
<evidence type="ECO:0000256" key="6">
    <source>
        <dbReference type="ARBA" id="ARBA00023136"/>
    </source>
</evidence>
<dbReference type="NCBIfam" id="TIGR03025">
    <property type="entry name" value="EPS_sugtrans"/>
    <property type="match status" value="1"/>
</dbReference>
<organism evidence="9 10">
    <name type="scientific">Plasticicumulans acidivorans</name>
    <dbReference type="NCBI Taxonomy" id="886464"/>
    <lineage>
        <taxon>Bacteria</taxon>
        <taxon>Pseudomonadati</taxon>
        <taxon>Pseudomonadota</taxon>
        <taxon>Gammaproteobacteria</taxon>
        <taxon>Candidatus Competibacteraceae</taxon>
        <taxon>Plasticicumulans</taxon>
    </lineage>
</organism>
<feature type="transmembrane region" description="Helical" evidence="7">
    <location>
        <begin position="275"/>
        <end position="299"/>
    </location>
</feature>
<dbReference type="AlphaFoldDB" id="A0A317MTU6"/>
<reference evidence="9 10" key="1">
    <citation type="submission" date="2018-05" db="EMBL/GenBank/DDBJ databases">
        <title>Genomic Encyclopedia of Type Strains, Phase IV (KMG-IV): sequencing the most valuable type-strain genomes for metagenomic binning, comparative biology and taxonomic classification.</title>
        <authorList>
            <person name="Goeker M."/>
        </authorList>
    </citation>
    <scope>NUCLEOTIDE SEQUENCE [LARGE SCALE GENOMIC DNA]</scope>
    <source>
        <strain evidence="9 10">DSM 23606</strain>
    </source>
</reference>
<dbReference type="EMBL" id="QGTJ01000007">
    <property type="protein sequence ID" value="PWV60482.1"/>
    <property type="molecule type" value="Genomic_DNA"/>
</dbReference>
<dbReference type="InterPro" id="IPR017464">
    <property type="entry name" value="Sugar_tfrase_EpsB_2"/>
</dbReference>
<name>A0A317MTU6_9GAMM</name>
<dbReference type="Pfam" id="PF02397">
    <property type="entry name" value="Bac_transf"/>
    <property type="match status" value="1"/>
</dbReference>
<dbReference type="InterPro" id="IPR017475">
    <property type="entry name" value="EPS_sugar_tfrase"/>
</dbReference>
<evidence type="ECO:0000256" key="4">
    <source>
        <dbReference type="ARBA" id="ARBA00022692"/>
    </source>
</evidence>
<dbReference type="Pfam" id="PF13727">
    <property type="entry name" value="CoA_binding_3"/>
    <property type="match status" value="1"/>
</dbReference>
<dbReference type="RefSeq" id="WP_110018973.1">
    <property type="nucleotide sequence ID" value="NZ_QGTJ01000007.1"/>
</dbReference>
<evidence type="ECO:0000256" key="5">
    <source>
        <dbReference type="ARBA" id="ARBA00022989"/>
    </source>
</evidence>
<feature type="transmembrane region" description="Helical" evidence="7">
    <location>
        <begin position="114"/>
        <end position="133"/>
    </location>
</feature>
<dbReference type="Proteomes" id="UP000246569">
    <property type="component" value="Unassembled WGS sequence"/>
</dbReference>
<dbReference type="GO" id="GO:0016020">
    <property type="term" value="C:membrane"/>
    <property type="evidence" value="ECO:0007669"/>
    <property type="project" value="UniProtKB-SubCell"/>
</dbReference>
<accession>A0A317MTU6</accession>
<dbReference type="InterPro" id="IPR003362">
    <property type="entry name" value="Bact_transf"/>
</dbReference>
<evidence type="ECO:0000256" key="2">
    <source>
        <dbReference type="ARBA" id="ARBA00006464"/>
    </source>
</evidence>
<sequence>MIRLFRHYVPLPLLTLALIECLIFLAAIPFGKFIRSALEGWAFTTEGLLLKAAVFAIVMVSIMTAMGLYERNFWDGKADMMLRVAVGFLLGLFVITLLYYIAPDLYLGRGEFGIGFATAFALVAFARFGFFRWSDHESLRRRVLVLGCGKRARQIEELESGWAGNGFAIVGYVQLNEIDDIQIDPLSLIKTGVPLRDIVDSHQVDEIVVAMDDRRRGFPIDAILDCKMSGVLISDLSNFFERETGKIRLDALHPSSMIFSDGFHQAALTSVSKRLFDVGASCLLLLLTWPIMLLAALAICIEAGGKAPVFYCQERVGRNDRVFRVIKFRSMRVDAERNGVAQWAAKNDSRVTKVGAFIRKTRIDELPQLFNVLRGEMSFVGPRPERPQFVEELERIIPYYSVRHRVNPGITGWAQICYPYGASEEDAKEKLQYDLYYIKNYSVFLDLMVLLQTAHVILWGKGAR</sequence>
<comment type="caution">
    <text evidence="9">The sequence shown here is derived from an EMBL/GenBank/DDBJ whole genome shotgun (WGS) entry which is preliminary data.</text>
</comment>
<keyword evidence="4 7" id="KW-0812">Transmembrane</keyword>
<keyword evidence="10" id="KW-1185">Reference proteome</keyword>
<evidence type="ECO:0000256" key="1">
    <source>
        <dbReference type="ARBA" id="ARBA00004141"/>
    </source>
</evidence>
<dbReference type="PANTHER" id="PTHR30576:SF21">
    <property type="entry name" value="UDP-GLUCOSE:UNDECAPRENYL-PHOSPHATE GLUCOSE-1-PHOSPHATE TRANSFERASE"/>
    <property type="match status" value="1"/>
</dbReference>
<protein>
    <submittedName>
        <fullName evidence="9">Sugar transferase (PEP-CTERM system associated)/exopolysaccharide biosynthesis polyprenyl glycosylphosphotransferase</fullName>
    </submittedName>
</protein>
<feature type="domain" description="Bacterial sugar transferase" evidence="8">
    <location>
        <begin position="273"/>
        <end position="458"/>
    </location>
</feature>
<proteinExistence type="inferred from homology"/>
<dbReference type="GO" id="GO:0009242">
    <property type="term" value="P:colanic acid biosynthetic process"/>
    <property type="evidence" value="ECO:0007669"/>
    <property type="project" value="TreeGrafter"/>
</dbReference>
<dbReference type="Gene3D" id="3.40.50.720">
    <property type="entry name" value="NAD(P)-binding Rossmann-like Domain"/>
    <property type="match status" value="1"/>
</dbReference>
<dbReference type="NCBIfam" id="TIGR03013">
    <property type="entry name" value="EpsB_2"/>
    <property type="match status" value="1"/>
</dbReference>
<comment type="similarity">
    <text evidence="2">Belongs to the bacterial sugar transferase family.</text>
</comment>
<feature type="transmembrane region" description="Helical" evidence="7">
    <location>
        <begin position="7"/>
        <end position="28"/>
    </location>
</feature>
<feature type="transmembrane region" description="Helical" evidence="7">
    <location>
        <begin position="81"/>
        <end position="102"/>
    </location>
</feature>
<evidence type="ECO:0000256" key="3">
    <source>
        <dbReference type="ARBA" id="ARBA00022679"/>
    </source>
</evidence>
<dbReference type="PANTHER" id="PTHR30576">
    <property type="entry name" value="COLANIC BIOSYNTHESIS UDP-GLUCOSE LIPID CARRIER TRANSFERASE"/>
    <property type="match status" value="1"/>
</dbReference>
<dbReference type="GO" id="GO:0089702">
    <property type="term" value="F:undecaprenyl-phosphate glucose phosphotransferase activity"/>
    <property type="evidence" value="ECO:0007669"/>
    <property type="project" value="TreeGrafter"/>
</dbReference>
<evidence type="ECO:0000313" key="10">
    <source>
        <dbReference type="Proteomes" id="UP000246569"/>
    </source>
</evidence>